<dbReference type="EMBL" id="JBEOKT010000006">
    <property type="protein sequence ID" value="MER2997506.1"/>
    <property type="molecule type" value="Genomic_DNA"/>
</dbReference>
<protein>
    <submittedName>
        <fullName evidence="2">Malto-oligosyltrehalose synthase</fullName>
        <ecNumber evidence="2">5.4.99.15</ecNumber>
    </submittedName>
</protein>
<comment type="caution">
    <text evidence="2">The sequence shown here is derived from an EMBL/GenBank/DDBJ whole genome shotgun (WGS) entry which is preliminary data.</text>
</comment>
<dbReference type="InterPro" id="IPR017853">
    <property type="entry name" value="GH"/>
</dbReference>
<dbReference type="SMART" id="SM00642">
    <property type="entry name" value="Aamy"/>
    <property type="match status" value="1"/>
</dbReference>
<dbReference type="Proteomes" id="UP001476807">
    <property type="component" value="Unassembled WGS sequence"/>
</dbReference>
<reference evidence="2 3" key="1">
    <citation type="submission" date="2024-06" db="EMBL/GenBank/DDBJ databases">
        <title>Pontibacter populi HYL7-15.</title>
        <authorList>
            <person name="Kim M.K."/>
        </authorList>
    </citation>
    <scope>NUCLEOTIDE SEQUENCE [LARGE SCALE GENOMIC DNA]</scope>
    <source>
        <strain evidence="2 3">HYL7-15</strain>
    </source>
</reference>
<evidence type="ECO:0000259" key="1">
    <source>
        <dbReference type="SMART" id="SM00642"/>
    </source>
</evidence>
<keyword evidence="2" id="KW-0413">Isomerase</keyword>
<dbReference type="CDD" id="cd11336">
    <property type="entry name" value="AmyAc_MTSase"/>
    <property type="match status" value="1"/>
</dbReference>
<accession>A0ABV1RT05</accession>
<dbReference type="GO" id="GO:0047470">
    <property type="term" value="F:(1,4)-alpha-D-glucan 1-alpha-D-glucosylmutase activity"/>
    <property type="evidence" value="ECO:0007669"/>
    <property type="project" value="UniProtKB-EC"/>
</dbReference>
<dbReference type="PANTHER" id="PTHR10357">
    <property type="entry name" value="ALPHA-AMYLASE FAMILY MEMBER"/>
    <property type="match status" value="1"/>
</dbReference>
<organism evidence="2 3">
    <name type="scientific">Pontibacter populi</name>
    <dbReference type="NCBI Taxonomy" id="890055"/>
    <lineage>
        <taxon>Bacteria</taxon>
        <taxon>Pseudomonadati</taxon>
        <taxon>Bacteroidota</taxon>
        <taxon>Cytophagia</taxon>
        <taxon>Cytophagales</taxon>
        <taxon>Hymenobacteraceae</taxon>
        <taxon>Pontibacter</taxon>
    </lineage>
</organism>
<dbReference type="Gene3D" id="1.10.10.470">
    <property type="entry name" value="Maltooligosyl trehalose synthase, domain 4"/>
    <property type="match status" value="1"/>
</dbReference>
<sequence length="899" mass="104632">MTYIPLATYRLQLSPKLKLEEVKQLIPYLRDLGISTIYAAPFFTAAPGSEHGYDVVNPHQINPEIGTLEELEEIANELRKHNMGWLQDIVPNHMAYHPTNVWLMDVLEKGQKSNFYSFFDINFTHPEFEGKVMVPFLGDPLEKVLEQKQLHLTFDETGFHINYFDNSYPASINSYPYLLQKLTDKSGDKTIVEKRQHLEQTIASDKLDIARWQQAKQDLYTTIKDNADLKNLLQTINASQKELQQLLDLQFFKLCFWQESQQKINYRRFFTVNDLICLSIEKPEVFEKYHQFIKQLCNQGLVQGLRVDHVDGLFDPDEYLQHLREMAGDEMYLVVEKILEGEEQMPDYWPIQGNSGYDFLAWVSNVLTDPDGKEKLTEVYQRVVPTATTDYEKLVFDKKLFILEKRMQGELQNLLRLLQHLQIVPEETDEAWYHALAVWLASFPVYRVYGNSFPLPDVAHDVIEKAYATALEKAPDRSEQLEALRKVYQPDLNEAADLLSDKLYFVMRSQQFTGPLAAKGVEDTTFYNYNRLISLNEVGNSPEIFNLTTAQFHEHMKRRQQQFEHSINGTATHDTKRGEDARMRINVISELPEEWEEQVQQWIDFAVDVAPGMVPRRNDLYFFFQALLGVVPIDETIDDTLIERVQEYITKALRETKARTNWTNPDEEYEEATKELAAKLLKSKRFIELFLPFFRKLAHYGWLYSLNQLLLKLTCPGLPDIYQGCELWDLSLVDPDNRREVDYSLRQEYLNDQQQQDTTDTTDLHRQLLQEPETGKVKLYLLWKTLAIRNVNQELFKQGNYFPLQTSGKHKDHVIAFARQLKEQWCLVIVPRLLVQLVPEKQLPLGKQIWEDTAVLLPENAPGQWKDELGNRKVTATGKLSIATITETFPVALLTGINA</sequence>
<evidence type="ECO:0000313" key="2">
    <source>
        <dbReference type="EMBL" id="MER2997506.1"/>
    </source>
</evidence>
<dbReference type="InterPro" id="IPR006047">
    <property type="entry name" value="GH13_cat_dom"/>
</dbReference>
<evidence type="ECO:0000313" key="3">
    <source>
        <dbReference type="Proteomes" id="UP001476807"/>
    </source>
</evidence>
<dbReference type="InterPro" id="IPR012767">
    <property type="entry name" value="Trehalose_TreY"/>
</dbReference>
<dbReference type="Gene3D" id="1.10.150.200">
    <property type="entry name" value="Maltooligosyl trehalose synthase, domain 3"/>
    <property type="match status" value="1"/>
</dbReference>
<dbReference type="EC" id="5.4.99.15" evidence="2"/>
<keyword evidence="3" id="KW-1185">Reference proteome</keyword>
<dbReference type="SUPFAM" id="SSF51445">
    <property type="entry name" value="(Trans)glycosidases"/>
    <property type="match status" value="1"/>
</dbReference>
<dbReference type="NCBIfam" id="TIGR02401">
    <property type="entry name" value="trehalose_TreY"/>
    <property type="match status" value="1"/>
</dbReference>
<dbReference type="Gene3D" id="3.30.1590.10">
    <property type="entry name" value="Maltooligosyl trehalose synthase, domain 2"/>
    <property type="match status" value="1"/>
</dbReference>
<feature type="domain" description="Glycosyl hydrolase family 13 catalytic" evidence="1">
    <location>
        <begin position="5"/>
        <end position="485"/>
    </location>
</feature>
<proteinExistence type="predicted"/>
<dbReference type="InterPro" id="IPR013797">
    <property type="entry name" value="Maltooligo_trehalose_synth_4"/>
</dbReference>
<gene>
    <name evidence="2" type="primary">treY</name>
    <name evidence="2" type="ORF">ABS362_08105</name>
</gene>
<name>A0ABV1RT05_9BACT</name>
<dbReference type="PANTHER" id="PTHR10357:SF216">
    <property type="entry name" value="MALTOOLIGOSYL TREHALOSE SYNTHASE-RELATED"/>
    <property type="match status" value="1"/>
</dbReference>
<dbReference type="Pfam" id="PF00128">
    <property type="entry name" value="Alpha-amylase"/>
    <property type="match status" value="1"/>
</dbReference>
<dbReference type="Gene3D" id="3.20.20.80">
    <property type="entry name" value="Glycosidases"/>
    <property type="match status" value="1"/>
</dbReference>
<dbReference type="RefSeq" id="WP_350411904.1">
    <property type="nucleotide sequence ID" value="NZ_JBEOKT010000006.1"/>
</dbReference>